<feature type="compositionally biased region" description="Polar residues" evidence="1">
    <location>
        <begin position="233"/>
        <end position="256"/>
    </location>
</feature>
<feature type="compositionally biased region" description="Polar residues" evidence="1">
    <location>
        <begin position="368"/>
        <end position="380"/>
    </location>
</feature>
<sequence length="777" mass="83753">MTTLQAPKDPLLRGVSPTPSKIPVRSQRRPPLPTVKPSALDQENQDPKRLGQKLSIQRPLADSADPRLKATRQTEQSEKLVGSIQLRNPLEELRPSHGGQNVGPRPPPQTEAPGTIEFVADPAALATILSGEGVKSCRLGRQPSLAQRVLVRGTQGGTIRRGQDARVSAYLAPRTPTHRLDPVRASCFSRLEGPGPRGRTLCPQRLEALIPPSGSSSHPSALPCFQELRRETSGSSKTSVSQASGSLPETSVQPASSLPEGEHEVVTQSDEGGGGPLGLAQRIPLKETRDKTHTRISYSVLRRLATRPRTQFTPLPSASRVQQARGLSGLSPQPCPEEPALPWEQIAVRLFDQESGIRLQEGPGKPPVSTSYGPHPSRTPNLQELKMQRISILQQLLRQEVEGLAEGKCAPLNESSSLDMVELQPLLAEISRTLNAPEKIPGAFHLSGLLQHPELPKPYFPEECGKPDPCPRAEPEIAPPCPPAEQGPPESCHGRGPEKPELSTQEQPEASGPSPPAEPGPLQACPQGQIGLPEPSTRVDPGVSEACSLELRNPESSPRPRTSQWAPATTSLTFSSQRPLCASPPIRSLQSLKPSPGPAGASHPAPRTMALRQRLKACLTAIHGFHEACLDDECAFYTSRAPPSGLTRVCTNPVAMLLEWQDALVSLPSTASCTCTEACGKWGQGAASASLQWEELGTVQEWLGCDKVFFLLSVLFQLVMLPHRILRHEASASTHPCPVLLLPFNLIYFPHRGLELTPFCPSIKFLKCPSVFSCGPA</sequence>
<feature type="region of interest" description="Disordered" evidence="1">
    <location>
        <begin position="361"/>
        <end position="380"/>
    </location>
</feature>
<dbReference type="Ensembl" id="ENSBIXT00005026687.1">
    <property type="protein sequence ID" value="ENSBIXP00005015703.1"/>
    <property type="gene ID" value="ENSBIXG00005019486.1"/>
</dbReference>
<feature type="compositionally biased region" description="Basic and acidic residues" evidence="1">
    <location>
        <begin position="466"/>
        <end position="475"/>
    </location>
</feature>
<dbReference type="AlphaFoldDB" id="A0A4W2GCQ7"/>
<dbReference type="Proteomes" id="UP000429181">
    <property type="component" value="Chromosome 5"/>
</dbReference>
<evidence type="ECO:0000313" key="2">
    <source>
        <dbReference type="Ensembl" id="ENSBIXP00005015703.1"/>
    </source>
</evidence>
<dbReference type="GeneTree" id="ENSGT00390000012132"/>
<dbReference type="PANTHER" id="PTHR15289:SF3">
    <property type="entry name" value="TASTIN"/>
    <property type="match status" value="1"/>
</dbReference>
<accession>A0A4W2GCQ7</accession>
<dbReference type="InterPro" id="IPR026133">
    <property type="entry name" value="Tastin"/>
</dbReference>
<organism evidence="2 3">
    <name type="scientific">Bos indicus x Bos taurus</name>
    <name type="common">Hybrid cattle</name>
    <dbReference type="NCBI Taxonomy" id="30522"/>
    <lineage>
        <taxon>Eukaryota</taxon>
        <taxon>Metazoa</taxon>
        <taxon>Chordata</taxon>
        <taxon>Craniata</taxon>
        <taxon>Vertebrata</taxon>
        <taxon>Euteleostomi</taxon>
        <taxon>Mammalia</taxon>
        <taxon>Eutheria</taxon>
        <taxon>Laurasiatheria</taxon>
        <taxon>Artiodactyla</taxon>
        <taxon>Ruminantia</taxon>
        <taxon>Pecora</taxon>
        <taxon>Bovidae</taxon>
        <taxon>Bovinae</taxon>
        <taxon>Bos</taxon>
    </lineage>
</organism>
<feature type="compositionally biased region" description="Polar residues" evidence="1">
    <location>
        <begin position="554"/>
        <end position="578"/>
    </location>
</feature>
<feature type="region of interest" description="Disordered" evidence="1">
    <location>
        <begin position="1"/>
        <end position="114"/>
    </location>
</feature>
<proteinExistence type="predicted"/>
<reference evidence="2" key="2">
    <citation type="submission" date="2025-08" db="UniProtKB">
        <authorList>
            <consortium name="Ensembl"/>
        </authorList>
    </citation>
    <scope>IDENTIFICATION</scope>
</reference>
<gene>
    <name evidence="2" type="primary">TROAP</name>
</gene>
<feature type="compositionally biased region" description="Basic and acidic residues" evidence="1">
    <location>
        <begin position="492"/>
        <end position="501"/>
    </location>
</feature>
<evidence type="ECO:0000313" key="3">
    <source>
        <dbReference type="Proteomes" id="UP000429181"/>
    </source>
</evidence>
<feature type="region of interest" description="Disordered" evidence="1">
    <location>
        <begin position="466"/>
        <end position="605"/>
    </location>
</feature>
<evidence type="ECO:0000256" key="1">
    <source>
        <dbReference type="SAM" id="MobiDB-lite"/>
    </source>
</evidence>
<feature type="compositionally biased region" description="Pro residues" evidence="1">
    <location>
        <begin position="476"/>
        <end position="486"/>
    </location>
</feature>
<reference evidence="2 3" key="1">
    <citation type="submission" date="2018-11" db="EMBL/GenBank/DDBJ databases">
        <title>Haplotype-resolved cattle genomes.</title>
        <authorList>
            <person name="Low W.Y."/>
            <person name="Tearle R."/>
            <person name="Bickhart D.M."/>
            <person name="Rosen B.D."/>
            <person name="Koren S."/>
            <person name="Rhie A."/>
            <person name="Hiendleder S."/>
            <person name="Phillippy A.M."/>
            <person name="Smith T.P.L."/>
            <person name="Williams J.L."/>
        </authorList>
    </citation>
    <scope>NUCLEOTIDE SEQUENCE [LARGE SCALE GENOMIC DNA]</scope>
</reference>
<feature type="region of interest" description="Disordered" evidence="1">
    <location>
        <begin position="229"/>
        <end position="281"/>
    </location>
</feature>
<protein>
    <submittedName>
        <fullName evidence="2">Trophinin associated protein</fullName>
    </submittedName>
</protein>
<name>A0A4W2GCQ7_BOBOX</name>
<dbReference type="PANTHER" id="PTHR15289">
    <property type="entry name" value="TASTIN"/>
    <property type="match status" value="1"/>
</dbReference>